<evidence type="ECO:0000313" key="1">
    <source>
        <dbReference type="EMBL" id="TDC02610.1"/>
    </source>
</evidence>
<keyword evidence="2" id="KW-1185">Reference proteome</keyword>
<protein>
    <submittedName>
        <fullName evidence="1">Uncharacterized protein</fullName>
    </submittedName>
</protein>
<gene>
    <name evidence="1" type="ORF">E1091_00425</name>
</gene>
<accession>A0ABY2DM73</accession>
<name>A0ABY2DM73_9ACTN</name>
<comment type="caution">
    <text evidence="1">The sequence shown here is derived from an EMBL/GenBank/DDBJ whole genome shotgun (WGS) entry which is preliminary data.</text>
</comment>
<evidence type="ECO:0000313" key="2">
    <source>
        <dbReference type="Proteomes" id="UP000295626"/>
    </source>
</evidence>
<dbReference type="Proteomes" id="UP000295626">
    <property type="component" value="Unassembled WGS sequence"/>
</dbReference>
<dbReference type="EMBL" id="SMKE01000003">
    <property type="protein sequence ID" value="TDC02610.1"/>
    <property type="molecule type" value="Genomic_DNA"/>
</dbReference>
<proteinExistence type="predicted"/>
<reference evidence="1 2" key="1">
    <citation type="submission" date="2019-02" db="EMBL/GenBank/DDBJ databases">
        <title>Draft genome sequences of novel Actinobacteria.</title>
        <authorList>
            <person name="Sahin N."/>
            <person name="Ay H."/>
            <person name="Saygin H."/>
        </authorList>
    </citation>
    <scope>NUCLEOTIDE SEQUENCE [LARGE SCALE GENOMIC DNA]</scope>
    <source>
        <strain evidence="1 2">JCM 30529</strain>
    </source>
</reference>
<sequence>MVKVRVVGFLDPERGGTIGGDVVEATVSSEGDLSVTVEDRDGNPTGWAIYARGHWSSVVQVEPPAPEVIAAVAERRQAERPRPSRTRF</sequence>
<organism evidence="1 2">
    <name type="scientific">Micromonospora fluostatini</name>
    <dbReference type="NCBI Taxonomy" id="1629071"/>
    <lineage>
        <taxon>Bacteria</taxon>
        <taxon>Bacillati</taxon>
        <taxon>Actinomycetota</taxon>
        <taxon>Actinomycetes</taxon>
        <taxon>Micromonosporales</taxon>
        <taxon>Micromonosporaceae</taxon>
        <taxon>Micromonospora</taxon>
    </lineage>
</organism>